<comment type="caution">
    <text evidence="5">The sequence shown here is derived from an EMBL/GenBank/DDBJ whole genome shotgun (WGS) entry which is preliminary data.</text>
</comment>
<name>A0A8J7QM28_9BACT</name>
<dbReference type="PANTHER" id="PTHR43272:SF33">
    <property type="entry name" value="AMP-BINDING DOMAIN-CONTAINING PROTEIN-RELATED"/>
    <property type="match status" value="1"/>
</dbReference>
<dbReference type="InterPro" id="IPR042099">
    <property type="entry name" value="ANL_N_sf"/>
</dbReference>
<proteinExistence type="predicted"/>
<feature type="domain" description="AMP-dependent synthetase/ligase" evidence="4">
    <location>
        <begin position="17"/>
        <end position="419"/>
    </location>
</feature>
<keyword evidence="6" id="KW-1185">Reference proteome</keyword>
<evidence type="ECO:0000259" key="4">
    <source>
        <dbReference type="Pfam" id="PF00501"/>
    </source>
</evidence>
<dbReference type="GO" id="GO:0016020">
    <property type="term" value="C:membrane"/>
    <property type="evidence" value="ECO:0007669"/>
    <property type="project" value="TreeGrafter"/>
</dbReference>
<dbReference type="Pfam" id="PF23562">
    <property type="entry name" value="AMP-binding_C_3"/>
    <property type="match status" value="1"/>
</dbReference>
<dbReference type="RefSeq" id="WP_207860812.1">
    <property type="nucleotide sequence ID" value="NZ_JAFREP010000020.1"/>
</dbReference>
<evidence type="ECO:0000313" key="6">
    <source>
        <dbReference type="Proteomes" id="UP000664417"/>
    </source>
</evidence>
<protein>
    <submittedName>
        <fullName evidence="5">AMP-binding protein</fullName>
    </submittedName>
</protein>
<keyword evidence="1" id="KW-0547">Nucleotide-binding</keyword>
<dbReference type="EMBL" id="JAFREP010000020">
    <property type="protein sequence ID" value="MBO1320843.1"/>
    <property type="molecule type" value="Genomic_DNA"/>
</dbReference>
<reference evidence="5" key="1">
    <citation type="submission" date="2021-03" db="EMBL/GenBank/DDBJ databases">
        <authorList>
            <person name="Wang G."/>
        </authorList>
    </citation>
    <scope>NUCLEOTIDE SEQUENCE</scope>
    <source>
        <strain evidence="5">KCTC 12899</strain>
    </source>
</reference>
<dbReference type="InterPro" id="IPR000873">
    <property type="entry name" value="AMP-dep_synth/lig_dom"/>
</dbReference>
<dbReference type="PANTHER" id="PTHR43272">
    <property type="entry name" value="LONG-CHAIN-FATTY-ACID--COA LIGASE"/>
    <property type="match status" value="1"/>
</dbReference>
<dbReference type="Gene3D" id="3.40.50.12780">
    <property type="entry name" value="N-terminal domain of ligase-like"/>
    <property type="match status" value="1"/>
</dbReference>
<dbReference type="InterPro" id="IPR045851">
    <property type="entry name" value="AMP-bd_C_sf"/>
</dbReference>
<evidence type="ECO:0000313" key="5">
    <source>
        <dbReference type="EMBL" id="MBO1320843.1"/>
    </source>
</evidence>
<evidence type="ECO:0000256" key="2">
    <source>
        <dbReference type="ARBA" id="ARBA00022840"/>
    </source>
</evidence>
<organism evidence="5 6">
    <name type="scientific">Acanthopleuribacter pedis</name>
    <dbReference type="NCBI Taxonomy" id="442870"/>
    <lineage>
        <taxon>Bacteria</taxon>
        <taxon>Pseudomonadati</taxon>
        <taxon>Acidobacteriota</taxon>
        <taxon>Holophagae</taxon>
        <taxon>Acanthopleuribacterales</taxon>
        <taxon>Acanthopleuribacteraceae</taxon>
        <taxon>Acanthopleuribacter</taxon>
    </lineage>
</organism>
<dbReference type="AlphaFoldDB" id="A0A8J7QM28"/>
<evidence type="ECO:0000256" key="1">
    <source>
        <dbReference type="ARBA" id="ARBA00022741"/>
    </source>
</evidence>
<dbReference type="Gene3D" id="3.30.300.30">
    <property type="match status" value="1"/>
</dbReference>
<dbReference type="SUPFAM" id="SSF56801">
    <property type="entry name" value="Acetyl-CoA synthetase-like"/>
    <property type="match status" value="1"/>
</dbReference>
<gene>
    <name evidence="5" type="ORF">J3U88_20360</name>
</gene>
<dbReference type="GO" id="GO:0004467">
    <property type="term" value="F:long-chain fatty acid-CoA ligase activity"/>
    <property type="evidence" value="ECO:0007669"/>
    <property type="project" value="UniProtKB-EC"/>
</dbReference>
<evidence type="ECO:0000256" key="3">
    <source>
        <dbReference type="ARBA" id="ARBA00024484"/>
    </source>
</evidence>
<dbReference type="GO" id="GO:0005524">
    <property type="term" value="F:ATP binding"/>
    <property type="evidence" value="ECO:0007669"/>
    <property type="project" value="UniProtKB-KW"/>
</dbReference>
<accession>A0A8J7QM28</accession>
<dbReference type="Pfam" id="PF00501">
    <property type="entry name" value="AMP-binding"/>
    <property type="match status" value="1"/>
</dbReference>
<dbReference type="CDD" id="cd05907">
    <property type="entry name" value="VL_LC_FACS_like"/>
    <property type="match status" value="1"/>
</dbReference>
<comment type="catalytic activity">
    <reaction evidence="3">
        <text>a long-chain fatty acid + ATP + CoA = a long-chain fatty acyl-CoA + AMP + diphosphate</text>
        <dbReference type="Rhea" id="RHEA:15421"/>
        <dbReference type="ChEBI" id="CHEBI:30616"/>
        <dbReference type="ChEBI" id="CHEBI:33019"/>
        <dbReference type="ChEBI" id="CHEBI:57287"/>
        <dbReference type="ChEBI" id="CHEBI:57560"/>
        <dbReference type="ChEBI" id="CHEBI:83139"/>
        <dbReference type="ChEBI" id="CHEBI:456215"/>
        <dbReference type="EC" id="6.2.1.3"/>
    </reaction>
    <physiologicalReaction direction="left-to-right" evidence="3">
        <dbReference type="Rhea" id="RHEA:15422"/>
    </physiologicalReaction>
</comment>
<keyword evidence="2" id="KW-0067">ATP-binding</keyword>
<dbReference type="Proteomes" id="UP000664417">
    <property type="component" value="Unassembled WGS sequence"/>
</dbReference>
<sequence length="589" mass="63802">MQFQSVPELFFNACSRFDRKNAVLIPGDDEVPRAYSHRFFRQRVCMFARGLLALGVGVGDRVALWSPSRFEWQIADLAVAAVGAVSVPLYVGVPFEETDYILQQTEPVAAVVGHADQAESLGRDAASAPRHIIVMDDTPGDAWLTMDAVEIAGSREDNELLLISLWQGRLPRDLLTIVYSGGTQGRPRGIQLTHGNVLANIQSCGGLMPLSAEDVCLSHLQPANIFERVIGLYLMLTHGVCIAYGGSPAALKALLPRVKPTLLVSMPAVYQKFYVSLTREIQQAGFIKRNAAQLAFDLGKEVAPLLARGEALGAWRSRKLKLARRMVFDPLLENFGGRLRLVVCGGGSLPSEVADMLAALGLTLIDGYGLSEASPVLTINPPDRRRAGTVGVPVEGVSLRIADDGEIQAHGENIMLGYFGDEAATAAVLRDGWLSTGDIGHIDDQGYLRLTDSKTDVFCLASGQQVPPGPLEASLRECPFIEQVAVIGEGRPFICALIVPAWDVVDVFVKREHPGAAPEQAIEDPALIQAVAKEIEARSRHVVHTERIQAFRLLAEPLSVAAGELTPSLKIKRAVVAQRYQALIDEMYA</sequence>